<proteinExistence type="predicted"/>
<dbReference type="Proteomes" id="UP000027222">
    <property type="component" value="Unassembled WGS sequence"/>
</dbReference>
<dbReference type="OrthoDB" id="3227921at2759"/>
<keyword evidence="2" id="KW-0472">Membrane</keyword>
<feature type="region of interest" description="Disordered" evidence="1">
    <location>
        <begin position="447"/>
        <end position="471"/>
    </location>
</feature>
<evidence type="ECO:0000256" key="2">
    <source>
        <dbReference type="SAM" id="Phobius"/>
    </source>
</evidence>
<accession>A0A067T2V2</accession>
<evidence type="ECO:0000256" key="1">
    <source>
        <dbReference type="SAM" id="MobiDB-lite"/>
    </source>
</evidence>
<feature type="region of interest" description="Disordered" evidence="1">
    <location>
        <begin position="536"/>
        <end position="567"/>
    </location>
</feature>
<keyword evidence="4" id="KW-1185">Reference proteome</keyword>
<dbReference type="EMBL" id="KL142376">
    <property type="protein sequence ID" value="KDR77485.1"/>
    <property type="molecule type" value="Genomic_DNA"/>
</dbReference>
<dbReference type="AlphaFoldDB" id="A0A067T2V2"/>
<gene>
    <name evidence="3" type="ORF">GALMADRAFT_138594</name>
</gene>
<evidence type="ECO:0000313" key="4">
    <source>
        <dbReference type="Proteomes" id="UP000027222"/>
    </source>
</evidence>
<organism evidence="3 4">
    <name type="scientific">Galerina marginata (strain CBS 339.88)</name>
    <dbReference type="NCBI Taxonomy" id="685588"/>
    <lineage>
        <taxon>Eukaryota</taxon>
        <taxon>Fungi</taxon>
        <taxon>Dikarya</taxon>
        <taxon>Basidiomycota</taxon>
        <taxon>Agaricomycotina</taxon>
        <taxon>Agaricomycetes</taxon>
        <taxon>Agaricomycetidae</taxon>
        <taxon>Agaricales</taxon>
        <taxon>Agaricineae</taxon>
        <taxon>Strophariaceae</taxon>
        <taxon>Galerina</taxon>
    </lineage>
</organism>
<name>A0A067T2V2_GALM3</name>
<reference evidence="4" key="1">
    <citation type="journal article" date="2014" name="Proc. Natl. Acad. Sci. U.S.A.">
        <title>Extensive sampling of basidiomycete genomes demonstrates inadequacy of the white-rot/brown-rot paradigm for wood decay fungi.</title>
        <authorList>
            <person name="Riley R."/>
            <person name="Salamov A.A."/>
            <person name="Brown D.W."/>
            <person name="Nagy L.G."/>
            <person name="Floudas D."/>
            <person name="Held B.W."/>
            <person name="Levasseur A."/>
            <person name="Lombard V."/>
            <person name="Morin E."/>
            <person name="Otillar R."/>
            <person name="Lindquist E.A."/>
            <person name="Sun H."/>
            <person name="LaButti K.M."/>
            <person name="Schmutz J."/>
            <person name="Jabbour D."/>
            <person name="Luo H."/>
            <person name="Baker S.E."/>
            <person name="Pisabarro A.G."/>
            <person name="Walton J.D."/>
            <person name="Blanchette R.A."/>
            <person name="Henrissat B."/>
            <person name="Martin F."/>
            <person name="Cullen D."/>
            <person name="Hibbett D.S."/>
            <person name="Grigoriev I.V."/>
        </authorList>
    </citation>
    <scope>NUCLEOTIDE SEQUENCE [LARGE SCALE GENOMIC DNA]</scope>
    <source>
        <strain evidence="4">CBS 339.88</strain>
    </source>
</reference>
<feature type="transmembrane region" description="Helical" evidence="2">
    <location>
        <begin position="102"/>
        <end position="121"/>
    </location>
</feature>
<feature type="compositionally biased region" description="Polar residues" evidence="1">
    <location>
        <begin position="554"/>
        <end position="567"/>
    </location>
</feature>
<sequence>MSLAIVFYSQDLLRFLSSWASETTILHIVLCWIVSGSLCLLLTFRFATIVKSPRALIESFDILACTPPSGIKPTSFEKLFGRTIWREQFEGELLAIRSLRGISFLVLLVAVIFYILSSVIFEPLRETALQPIKELRASFIPDGISVATVAWDIIVPLNTTAGDNATDIMVESVSLDQLWSKEAQANNEASGFPPCETVDDYAFNGIQFPGFQCFPGEFELPDLLITVNFTTLGQRATVFESATPSINLIISLADRTETGTGILVKSTVPFGLVPGVNLVGTYVIEVRQVFSNHALAALGLFQTSKSFVAARLTGIYPDPSFAVPRGGNISTLRLFSAPFDYSESRIIADQRDNSVVAGFSSVGGLWTTLSGIFAIIFGGSLFYMLNGSKPLTIFGVVHSFQQQTIRRVYTGKYQLITTEQTSPETKGLVALLRDHVIDLSLLNKESDPTGAVDSSQVHHRDIEDSPGDEVVGENEKPAVVSVFYRAPKTVLENVYVIFGLPNFPFLAHLLRLPYLTHIELDLSRWAAAGPGWGPAPSGGYPSLPSHPSLPSIPAHTSQHQYPAYTPN</sequence>
<keyword evidence="2" id="KW-1133">Transmembrane helix</keyword>
<protein>
    <submittedName>
        <fullName evidence="3">Uncharacterized protein</fullName>
    </submittedName>
</protein>
<evidence type="ECO:0000313" key="3">
    <source>
        <dbReference type="EMBL" id="KDR77485.1"/>
    </source>
</evidence>
<feature type="transmembrane region" description="Helical" evidence="2">
    <location>
        <begin position="24"/>
        <end position="44"/>
    </location>
</feature>
<feature type="compositionally biased region" description="Low complexity" evidence="1">
    <location>
        <begin position="536"/>
        <end position="551"/>
    </location>
</feature>
<feature type="transmembrane region" description="Helical" evidence="2">
    <location>
        <begin position="363"/>
        <end position="385"/>
    </location>
</feature>
<keyword evidence="2" id="KW-0812">Transmembrane</keyword>
<dbReference type="HOGENOM" id="CLU_476524_0_0_1"/>